<sequence length="1118" mass="118025">MKKHYKNAILLSAFSFASLCLTAQESKQENSFKQPESLIQIDVQQKSSQNIFQKYIGLSEGNSFTRVEQKTDKLGITHEKFQQMYKGVTVEYGTTRLNSKNGKVSSISGGEYYNVKNLNTTPKLSATQGLQRAITNIGATKFMWENKAAANAIGYAKPVGKLTILPDLDSKGKDGVVTKFNLAYKFDIYATAPKISRGDVYVDAHTGKILAYNATIKHVGEHSNSSKNLKVLSIDNTARIKGFEAAPLATGNAATRYSGNKTITTRTISGSFALRDNTRGSGVNTYNSGGNNSYPSTNFTDNDNNWTAAEFNNAAKDNAALDAHWGAEVTYDYWSTVHSRNSFNGSGAAINSWVHYDNQPGGAGYDNAFWNGSVMTYGDGSSNGTEGNGFFDALTSLDVAAHEIGHAVTTFTADLAYRRESGGLNEGFSDIWGAAVEHFAKGNGNDAAPSAEVWLIGDEIDRRSGSAALRSMSDPKSLGQPDTYRGTNWRPATVAEGCITPIGNPNDPNYNDQCGVHTNSGVLNYWFYLAVAGSANTDGVNDNGDAFTVAGIGMDKAAKIAYRTLNVYLSANSTFLDARNGSIQAAKDLYTAGGAEEIAVTNAWHAVGVGQPYGGGGSTSYCGSNGNSVADEYISRVQLGSIDNATGAGTGGYNDFTSISTTLTPGSSQTITITPTWTGTKYNEGYGVWIDYNQDGDFADAGEQVFTQAATQTTPVSGSFTVPTGATEGATRMRVSMKYNGIPTACESFQYGEVEDYEVVIGAGSADTQAPSIPTGLAASNIAETTLTLSWNAATDNVGVTGYDVYQGTANLGNVTGTSANITGLTANTAYQFSVRAVDAAGNTSAASSAVNVTTAGGASACTSGITSFPYNEGFENTLGAWTQSTTDDINWTVDASGTPSRNTGPSSATQGSYYIFVEASGNGTGFPNKQAVLESPCFDLSGLSNASFTFSYHMYGATDMGSLAVDASTDEGATWTSLWNQTGNKGNSWLTANIDLSAYSGGGVKLRFNRITGSTWQADIAIDNVALTSGSAAAFAGAIPTEAKSEVFSLWPIPLKSGDRLNVSIKKSATPQKYTIINTMGQVVEQGSFNGAIDTDGLRAGLYFLNLDGNKKPFVVQ</sequence>
<comment type="caution">
    <text evidence="13">The sequence shown here is derived from an EMBL/GenBank/DDBJ whole genome shotgun (WGS) entry which is preliminary data.</text>
</comment>
<dbReference type="CDD" id="cd09597">
    <property type="entry name" value="M4_TLP"/>
    <property type="match status" value="1"/>
</dbReference>
<accession>A0A936ZUE3</accession>
<dbReference type="CDD" id="cd06263">
    <property type="entry name" value="MAM"/>
    <property type="match status" value="1"/>
</dbReference>
<dbReference type="EMBL" id="JAERQJ010000005">
    <property type="protein sequence ID" value="MBL0684502.1"/>
    <property type="molecule type" value="Genomic_DNA"/>
</dbReference>
<dbReference type="SMART" id="SM00137">
    <property type="entry name" value="MAM"/>
    <property type="match status" value="1"/>
</dbReference>
<dbReference type="Pfam" id="PF07504">
    <property type="entry name" value="FTP"/>
    <property type="match status" value="1"/>
</dbReference>
<dbReference type="Gene3D" id="3.10.170.10">
    <property type="match status" value="1"/>
</dbReference>
<dbReference type="NCBIfam" id="TIGR04183">
    <property type="entry name" value="Por_Secre_tail"/>
    <property type="match status" value="1"/>
</dbReference>
<evidence type="ECO:0000256" key="2">
    <source>
        <dbReference type="ARBA" id="ARBA00022670"/>
    </source>
</evidence>
<keyword evidence="6" id="KW-0862">Zinc</keyword>
<keyword evidence="3" id="KW-0479">Metal-binding</keyword>
<dbReference type="SUPFAM" id="SSF49899">
    <property type="entry name" value="Concanavalin A-like lectins/glucanases"/>
    <property type="match status" value="1"/>
</dbReference>
<feature type="signal peptide" evidence="10">
    <location>
        <begin position="1"/>
        <end position="23"/>
    </location>
</feature>
<protein>
    <submittedName>
        <fullName evidence="13">M4 family metallopeptidase</fullName>
    </submittedName>
</protein>
<dbReference type="InterPro" id="IPR011096">
    <property type="entry name" value="FTP_domain"/>
</dbReference>
<feature type="region of interest" description="Disordered" evidence="9">
    <location>
        <begin position="466"/>
        <end position="486"/>
    </location>
</feature>
<evidence type="ECO:0000259" key="11">
    <source>
        <dbReference type="PROSITE" id="PS50060"/>
    </source>
</evidence>
<dbReference type="PROSITE" id="PS50060">
    <property type="entry name" value="MAM_2"/>
    <property type="match status" value="1"/>
</dbReference>
<dbReference type="InterPro" id="IPR013320">
    <property type="entry name" value="ConA-like_dom_sf"/>
</dbReference>
<evidence type="ECO:0000256" key="5">
    <source>
        <dbReference type="ARBA" id="ARBA00022801"/>
    </source>
</evidence>
<dbReference type="GO" id="GO:0006508">
    <property type="term" value="P:proteolysis"/>
    <property type="evidence" value="ECO:0007669"/>
    <property type="project" value="UniProtKB-KW"/>
</dbReference>
<dbReference type="InterPro" id="IPR026444">
    <property type="entry name" value="Secre_tail"/>
</dbReference>
<dbReference type="GO" id="GO:0004553">
    <property type="term" value="F:hydrolase activity, hydrolyzing O-glycosyl compounds"/>
    <property type="evidence" value="ECO:0007669"/>
    <property type="project" value="UniProtKB-ARBA"/>
</dbReference>
<dbReference type="InterPro" id="IPR036116">
    <property type="entry name" value="FN3_sf"/>
</dbReference>
<dbReference type="SMART" id="SM00060">
    <property type="entry name" value="FN3"/>
    <property type="match status" value="1"/>
</dbReference>
<evidence type="ECO:0000256" key="3">
    <source>
        <dbReference type="ARBA" id="ARBA00022723"/>
    </source>
</evidence>
<dbReference type="PANTHER" id="PTHR33794:SF1">
    <property type="entry name" value="BACILLOLYSIN"/>
    <property type="match status" value="1"/>
</dbReference>
<dbReference type="Gene3D" id="3.10.450.490">
    <property type="match status" value="1"/>
</dbReference>
<evidence type="ECO:0000313" key="13">
    <source>
        <dbReference type="EMBL" id="MBL0684502.1"/>
    </source>
</evidence>
<comment type="similarity">
    <text evidence="1">Belongs to the peptidase M4 family.</text>
</comment>
<evidence type="ECO:0000313" key="14">
    <source>
        <dbReference type="Proteomes" id="UP000651057"/>
    </source>
</evidence>
<dbReference type="Pfam" id="PF00041">
    <property type="entry name" value="fn3"/>
    <property type="match status" value="1"/>
</dbReference>
<feature type="active site" evidence="8">
    <location>
        <position position="403"/>
    </location>
</feature>
<dbReference type="InterPro" id="IPR045474">
    <property type="entry name" value="GEVED"/>
</dbReference>
<dbReference type="PROSITE" id="PS50853">
    <property type="entry name" value="FN3"/>
    <property type="match status" value="1"/>
</dbReference>
<keyword evidence="4 10" id="KW-0732">Signal</keyword>
<dbReference type="Gene3D" id="2.60.120.200">
    <property type="match status" value="1"/>
</dbReference>
<evidence type="ECO:0000256" key="1">
    <source>
        <dbReference type="ARBA" id="ARBA00009388"/>
    </source>
</evidence>
<dbReference type="InterPro" id="IPR001570">
    <property type="entry name" value="Peptidase_M4_C_domain"/>
</dbReference>
<dbReference type="InterPro" id="IPR013856">
    <property type="entry name" value="Peptidase_M4_domain"/>
</dbReference>
<dbReference type="InterPro" id="IPR013783">
    <property type="entry name" value="Ig-like_fold"/>
</dbReference>
<dbReference type="Pfam" id="PF02868">
    <property type="entry name" value="Peptidase_M4_C"/>
    <property type="match status" value="1"/>
</dbReference>
<organism evidence="13 14">
    <name type="scientific">Aquimarina mytili</name>
    <dbReference type="NCBI Taxonomy" id="874423"/>
    <lineage>
        <taxon>Bacteria</taxon>
        <taxon>Pseudomonadati</taxon>
        <taxon>Bacteroidota</taxon>
        <taxon>Flavobacteriia</taxon>
        <taxon>Flavobacteriales</taxon>
        <taxon>Flavobacteriaceae</taxon>
        <taxon>Aquimarina</taxon>
    </lineage>
</organism>
<dbReference type="SUPFAM" id="SSF55486">
    <property type="entry name" value="Metalloproteases ('zincins'), catalytic domain"/>
    <property type="match status" value="1"/>
</dbReference>
<dbReference type="GO" id="GO:0004222">
    <property type="term" value="F:metalloendopeptidase activity"/>
    <property type="evidence" value="ECO:0007669"/>
    <property type="project" value="InterPro"/>
</dbReference>
<dbReference type="Pfam" id="PF01447">
    <property type="entry name" value="Peptidase_M4"/>
    <property type="match status" value="1"/>
</dbReference>
<dbReference type="Gene3D" id="1.10.390.10">
    <property type="entry name" value="Neutral Protease Domain 2"/>
    <property type="match status" value="1"/>
</dbReference>
<dbReference type="GO" id="GO:0046872">
    <property type="term" value="F:metal ion binding"/>
    <property type="evidence" value="ECO:0007669"/>
    <property type="project" value="UniProtKB-KW"/>
</dbReference>
<feature type="domain" description="MAM" evidence="11">
    <location>
        <begin position="871"/>
        <end position="1035"/>
    </location>
</feature>
<reference evidence="13" key="1">
    <citation type="submission" date="2021-01" db="EMBL/GenBank/DDBJ databases">
        <authorList>
            <person name="Zhong Y.L."/>
        </authorList>
    </citation>
    <scope>NUCLEOTIDE SEQUENCE</scope>
    <source>
        <strain evidence="13">KCTC 23302</strain>
    </source>
</reference>
<evidence type="ECO:0000256" key="4">
    <source>
        <dbReference type="ARBA" id="ARBA00022729"/>
    </source>
</evidence>
<evidence type="ECO:0000256" key="10">
    <source>
        <dbReference type="SAM" id="SignalP"/>
    </source>
</evidence>
<dbReference type="Pfam" id="PF20009">
    <property type="entry name" value="GEVED"/>
    <property type="match status" value="1"/>
</dbReference>
<name>A0A936ZUE3_9FLAO</name>
<dbReference type="GO" id="GO:0005975">
    <property type="term" value="P:carbohydrate metabolic process"/>
    <property type="evidence" value="ECO:0007669"/>
    <property type="project" value="UniProtKB-ARBA"/>
</dbReference>
<dbReference type="GO" id="GO:0016020">
    <property type="term" value="C:membrane"/>
    <property type="evidence" value="ECO:0007669"/>
    <property type="project" value="InterPro"/>
</dbReference>
<dbReference type="Pfam" id="PF00629">
    <property type="entry name" value="MAM"/>
    <property type="match status" value="1"/>
</dbReference>
<evidence type="ECO:0000259" key="12">
    <source>
        <dbReference type="PROSITE" id="PS50853"/>
    </source>
</evidence>
<feature type="domain" description="Fibronectin type-III" evidence="12">
    <location>
        <begin position="770"/>
        <end position="858"/>
    </location>
</feature>
<dbReference type="InterPro" id="IPR050728">
    <property type="entry name" value="Zinc_Metalloprotease_M4"/>
</dbReference>
<keyword evidence="7" id="KW-0482">Metalloprotease</keyword>
<dbReference type="AlphaFoldDB" id="A0A936ZUE3"/>
<evidence type="ECO:0000256" key="6">
    <source>
        <dbReference type="ARBA" id="ARBA00022833"/>
    </source>
</evidence>
<dbReference type="InterPro" id="IPR000998">
    <property type="entry name" value="MAM_dom"/>
</dbReference>
<dbReference type="InterPro" id="IPR023612">
    <property type="entry name" value="Peptidase_M4"/>
</dbReference>
<proteinExistence type="inferred from homology"/>
<evidence type="ECO:0000256" key="9">
    <source>
        <dbReference type="SAM" id="MobiDB-lite"/>
    </source>
</evidence>
<keyword evidence="14" id="KW-1185">Reference proteome</keyword>
<dbReference type="RefSeq" id="WP_201920841.1">
    <property type="nucleotide sequence ID" value="NZ_BAABAX010000031.1"/>
</dbReference>
<dbReference type="InterPro" id="IPR003961">
    <property type="entry name" value="FN3_dom"/>
</dbReference>
<dbReference type="PRINTS" id="PR00730">
    <property type="entry name" value="THERMOLYSIN"/>
</dbReference>
<dbReference type="Gene3D" id="2.60.40.10">
    <property type="entry name" value="Immunoglobulins"/>
    <property type="match status" value="1"/>
</dbReference>
<dbReference type="PANTHER" id="PTHR33794">
    <property type="entry name" value="BACILLOLYSIN"/>
    <property type="match status" value="1"/>
</dbReference>
<dbReference type="InterPro" id="IPR027268">
    <property type="entry name" value="Peptidase_M4/M1_CTD_sf"/>
</dbReference>
<keyword evidence="5" id="KW-0378">Hydrolase</keyword>
<feature type="active site" description="Proton donor" evidence="8">
    <location>
        <position position="517"/>
    </location>
</feature>
<feature type="chain" id="PRO_5036968349" evidence="10">
    <location>
        <begin position="24"/>
        <end position="1118"/>
    </location>
</feature>
<dbReference type="CDD" id="cd00063">
    <property type="entry name" value="FN3"/>
    <property type="match status" value="1"/>
</dbReference>
<evidence type="ECO:0000256" key="8">
    <source>
        <dbReference type="PIRSR" id="PIRSR623612-1"/>
    </source>
</evidence>
<dbReference type="SUPFAM" id="SSF49265">
    <property type="entry name" value="Fibronectin type III"/>
    <property type="match status" value="1"/>
</dbReference>
<dbReference type="Proteomes" id="UP000651057">
    <property type="component" value="Unassembled WGS sequence"/>
</dbReference>
<keyword evidence="2" id="KW-0645">Protease</keyword>
<gene>
    <name evidence="13" type="ORF">JJQ60_13315</name>
</gene>
<evidence type="ECO:0000256" key="7">
    <source>
        <dbReference type="ARBA" id="ARBA00023049"/>
    </source>
</evidence>